<protein>
    <recommendedName>
        <fullName evidence="4">No apical meristem-associated C-terminal domain-containing protein</fullName>
    </recommendedName>
</protein>
<feature type="region of interest" description="Disordered" evidence="1">
    <location>
        <begin position="51"/>
        <end position="122"/>
    </location>
</feature>
<organism evidence="2 3">
    <name type="scientific">Tanacetum coccineum</name>
    <dbReference type="NCBI Taxonomy" id="301880"/>
    <lineage>
        <taxon>Eukaryota</taxon>
        <taxon>Viridiplantae</taxon>
        <taxon>Streptophyta</taxon>
        <taxon>Embryophyta</taxon>
        <taxon>Tracheophyta</taxon>
        <taxon>Spermatophyta</taxon>
        <taxon>Magnoliopsida</taxon>
        <taxon>eudicotyledons</taxon>
        <taxon>Gunneridae</taxon>
        <taxon>Pentapetalae</taxon>
        <taxon>asterids</taxon>
        <taxon>campanulids</taxon>
        <taxon>Asterales</taxon>
        <taxon>Asteraceae</taxon>
        <taxon>Asteroideae</taxon>
        <taxon>Anthemideae</taxon>
        <taxon>Anthemidinae</taxon>
        <taxon>Tanacetum</taxon>
    </lineage>
</organism>
<sequence length="177" mass="19934">MHMGLESGSKDTDYVQRAMIHYEIDTRLPFKLRHCWEILKQHPKWQEIAIPNFNTGSEGDKVQEIQRPEGRDQQRKPVMVNNQAKGSEHSKPKEQGEASTSQAGKSGVNSPPKKDVDNVPLKNTFDALKDTYASNDVGSIMDDSDTEEVENVFVEDNGTPMDNLVDDARKKVEAPPR</sequence>
<reference evidence="2" key="2">
    <citation type="submission" date="2022-01" db="EMBL/GenBank/DDBJ databases">
        <authorList>
            <person name="Yamashiro T."/>
            <person name="Shiraishi A."/>
            <person name="Satake H."/>
            <person name="Nakayama K."/>
        </authorList>
    </citation>
    <scope>NUCLEOTIDE SEQUENCE</scope>
</reference>
<evidence type="ECO:0000313" key="3">
    <source>
        <dbReference type="Proteomes" id="UP001151760"/>
    </source>
</evidence>
<gene>
    <name evidence="2" type="ORF">Tco_0991415</name>
</gene>
<proteinExistence type="predicted"/>
<feature type="region of interest" description="Disordered" evidence="1">
    <location>
        <begin position="157"/>
        <end position="177"/>
    </location>
</feature>
<evidence type="ECO:0000256" key="1">
    <source>
        <dbReference type="SAM" id="MobiDB-lite"/>
    </source>
</evidence>
<feature type="compositionally biased region" description="Basic and acidic residues" evidence="1">
    <location>
        <begin position="166"/>
        <end position="177"/>
    </location>
</feature>
<evidence type="ECO:0000313" key="2">
    <source>
        <dbReference type="EMBL" id="GJT56361.1"/>
    </source>
</evidence>
<feature type="compositionally biased region" description="Basic and acidic residues" evidence="1">
    <location>
        <begin position="86"/>
        <end position="96"/>
    </location>
</feature>
<reference evidence="2" key="1">
    <citation type="journal article" date="2022" name="Int. J. Mol. Sci.">
        <title>Draft Genome of Tanacetum Coccineum: Genomic Comparison of Closely Related Tanacetum-Family Plants.</title>
        <authorList>
            <person name="Yamashiro T."/>
            <person name="Shiraishi A."/>
            <person name="Nakayama K."/>
            <person name="Satake H."/>
        </authorList>
    </citation>
    <scope>NUCLEOTIDE SEQUENCE</scope>
</reference>
<feature type="compositionally biased region" description="Polar residues" evidence="1">
    <location>
        <begin position="97"/>
        <end position="109"/>
    </location>
</feature>
<name>A0ABQ5EZ64_9ASTR</name>
<dbReference type="EMBL" id="BQNB010016837">
    <property type="protein sequence ID" value="GJT56361.1"/>
    <property type="molecule type" value="Genomic_DNA"/>
</dbReference>
<comment type="caution">
    <text evidence="2">The sequence shown here is derived from an EMBL/GenBank/DDBJ whole genome shotgun (WGS) entry which is preliminary data.</text>
</comment>
<feature type="compositionally biased region" description="Basic and acidic residues" evidence="1">
    <location>
        <begin position="58"/>
        <end position="75"/>
    </location>
</feature>
<evidence type="ECO:0008006" key="4">
    <source>
        <dbReference type="Google" id="ProtNLM"/>
    </source>
</evidence>
<dbReference type="Proteomes" id="UP001151760">
    <property type="component" value="Unassembled WGS sequence"/>
</dbReference>
<keyword evidence="3" id="KW-1185">Reference proteome</keyword>
<accession>A0ABQ5EZ64</accession>